<dbReference type="InterPro" id="IPR008972">
    <property type="entry name" value="Cupredoxin"/>
</dbReference>
<protein>
    <recommendedName>
        <fullName evidence="8">Phytocyanin domain-containing protein</fullName>
    </recommendedName>
</protein>
<dbReference type="AlphaFoldDB" id="A0A484MEF5"/>
<dbReference type="FunFam" id="2.60.40.420:FF:000018">
    <property type="entry name" value="Lamin-like protein"/>
    <property type="match status" value="1"/>
</dbReference>
<keyword evidence="3" id="KW-0325">Glycoprotein</keyword>
<dbReference type="PANTHER" id="PTHR33021">
    <property type="entry name" value="BLUE COPPER PROTEIN"/>
    <property type="match status" value="1"/>
</dbReference>
<dbReference type="PROSITE" id="PS51485">
    <property type="entry name" value="PHYTOCYANIN"/>
    <property type="match status" value="1"/>
</dbReference>
<comment type="similarity">
    <text evidence="4">Belongs to the early nodulin-like (ENODL) family.</text>
</comment>
<organism evidence="9 10">
    <name type="scientific">Cuscuta campestris</name>
    <dbReference type="NCBI Taxonomy" id="132261"/>
    <lineage>
        <taxon>Eukaryota</taxon>
        <taxon>Viridiplantae</taxon>
        <taxon>Streptophyta</taxon>
        <taxon>Embryophyta</taxon>
        <taxon>Tracheophyta</taxon>
        <taxon>Spermatophyta</taxon>
        <taxon>Magnoliopsida</taxon>
        <taxon>eudicotyledons</taxon>
        <taxon>Gunneridae</taxon>
        <taxon>Pentapetalae</taxon>
        <taxon>asterids</taxon>
        <taxon>lamiids</taxon>
        <taxon>Solanales</taxon>
        <taxon>Convolvulaceae</taxon>
        <taxon>Cuscuteae</taxon>
        <taxon>Cuscuta</taxon>
        <taxon>Cuscuta subgen. Grammica</taxon>
        <taxon>Cuscuta sect. Cleistogrammica</taxon>
    </lineage>
</organism>
<feature type="chain" id="PRO_5019819359" description="Phytocyanin domain-containing protein" evidence="7">
    <location>
        <begin position="26"/>
        <end position="173"/>
    </location>
</feature>
<evidence type="ECO:0000259" key="8">
    <source>
        <dbReference type="PROSITE" id="PS51485"/>
    </source>
</evidence>
<gene>
    <name evidence="9" type="ORF">CCAM_LOCUS28350</name>
</gene>
<evidence type="ECO:0000256" key="3">
    <source>
        <dbReference type="ARBA" id="ARBA00023180"/>
    </source>
</evidence>
<keyword evidence="1 7" id="KW-0732">Signal</keyword>
<evidence type="ECO:0000256" key="2">
    <source>
        <dbReference type="ARBA" id="ARBA00023157"/>
    </source>
</evidence>
<dbReference type="InterPro" id="IPR039391">
    <property type="entry name" value="Phytocyanin-like"/>
</dbReference>
<evidence type="ECO:0000256" key="1">
    <source>
        <dbReference type="ARBA" id="ARBA00022729"/>
    </source>
</evidence>
<reference evidence="9 10" key="1">
    <citation type="submission" date="2018-04" db="EMBL/GenBank/DDBJ databases">
        <authorList>
            <person name="Vogel A."/>
        </authorList>
    </citation>
    <scope>NUCLEOTIDE SEQUENCE [LARGE SCALE GENOMIC DNA]</scope>
</reference>
<dbReference type="InterPro" id="IPR003245">
    <property type="entry name" value="Phytocyanin_dom"/>
</dbReference>
<sequence>MTLGWSTIAVALTCAAVVMLPGISSDPLPNVPIRHTVGGRNFWNSNVNYTEWALKEHVYKGDWLYFVFDKTQFSVLEVNKTDYESCNSNHVLHDYTRGGRDVVQLNETKTYYFISGNGHCFGGTKVAIRVEDHPPPPKAQPMKNSSPPTFRGHILVPALFAVAALWDSLLLLV</sequence>
<feature type="signal peptide" evidence="7">
    <location>
        <begin position="1"/>
        <end position="25"/>
    </location>
</feature>
<name>A0A484MEF5_9ASTE</name>
<keyword evidence="6" id="KW-0812">Transmembrane</keyword>
<accession>A0A484MEF5</accession>
<dbReference type="GO" id="GO:0005886">
    <property type="term" value="C:plasma membrane"/>
    <property type="evidence" value="ECO:0007669"/>
    <property type="project" value="TreeGrafter"/>
</dbReference>
<feature type="transmembrane region" description="Helical" evidence="6">
    <location>
        <begin position="154"/>
        <end position="172"/>
    </location>
</feature>
<evidence type="ECO:0000256" key="5">
    <source>
        <dbReference type="ARBA" id="ARBA00037626"/>
    </source>
</evidence>
<keyword evidence="6" id="KW-1133">Transmembrane helix</keyword>
<comment type="function">
    <text evidence="5">May act as a carbohydrate transporter.</text>
</comment>
<keyword evidence="2" id="KW-1015">Disulfide bond</keyword>
<evidence type="ECO:0000256" key="4">
    <source>
        <dbReference type="ARBA" id="ARBA00035011"/>
    </source>
</evidence>
<evidence type="ECO:0000313" key="9">
    <source>
        <dbReference type="EMBL" id="VFQ86574.1"/>
    </source>
</evidence>
<dbReference type="Proteomes" id="UP000595140">
    <property type="component" value="Unassembled WGS sequence"/>
</dbReference>
<evidence type="ECO:0000256" key="6">
    <source>
        <dbReference type="SAM" id="Phobius"/>
    </source>
</evidence>
<keyword evidence="6" id="KW-0472">Membrane</keyword>
<dbReference type="EMBL" id="OOIL02003255">
    <property type="protein sequence ID" value="VFQ86574.1"/>
    <property type="molecule type" value="Genomic_DNA"/>
</dbReference>
<evidence type="ECO:0000256" key="7">
    <source>
        <dbReference type="SAM" id="SignalP"/>
    </source>
</evidence>
<dbReference type="Gene3D" id="2.60.40.420">
    <property type="entry name" value="Cupredoxins - blue copper proteins"/>
    <property type="match status" value="1"/>
</dbReference>
<keyword evidence="10" id="KW-1185">Reference proteome</keyword>
<dbReference type="PANTHER" id="PTHR33021:SF547">
    <property type="entry name" value="OS03G0758500 PROTEIN"/>
    <property type="match status" value="1"/>
</dbReference>
<proteinExistence type="inferred from homology"/>
<dbReference type="GO" id="GO:0009055">
    <property type="term" value="F:electron transfer activity"/>
    <property type="evidence" value="ECO:0007669"/>
    <property type="project" value="InterPro"/>
</dbReference>
<feature type="domain" description="Phytocyanin" evidence="8">
    <location>
        <begin position="33"/>
        <end position="132"/>
    </location>
</feature>
<dbReference type="Pfam" id="PF02298">
    <property type="entry name" value="Cu_bind_like"/>
    <property type="match status" value="1"/>
</dbReference>
<evidence type="ECO:0000313" key="10">
    <source>
        <dbReference type="Proteomes" id="UP000595140"/>
    </source>
</evidence>
<dbReference type="OrthoDB" id="1851979at2759"/>
<dbReference type="SUPFAM" id="SSF49503">
    <property type="entry name" value="Cupredoxins"/>
    <property type="match status" value="1"/>
</dbReference>